<evidence type="ECO:0000313" key="12">
    <source>
        <dbReference type="Proteomes" id="UP000295493"/>
    </source>
</evidence>
<evidence type="ECO:0000256" key="5">
    <source>
        <dbReference type="ARBA" id="ARBA00022989"/>
    </source>
</evidence>
<dbReference type="PANTHER" id="PTHR38035">
    <property type="entry name" value="UPF0070 PROTEIN YFGM"/>
    <property type="match status" value="1"/>
</dbReference>
<evidence type="ECO:0000256" key="7">
    <source>
        <dbReference type="ARBA" id="ARBA00023186"/>
    </source>
</evidence>
<comment type="subcellular location">
    <subcellularLocation>
        <location evidence="2">Cell membrane</location>
    </subcellularLocation>
    <subcellularLocation>
        <location evidence="1">Membrane</location>
        <topology evidence="1">Single-pass membrane protein</topology>
    </subcellularLocation>
</comment>
<feature type="region of interest" description="Disordered" evidence="8">
    <location>
        <begin position="219"/>
        <end position="243"/>
    </location>
</feature>
<sequence length="243" mass="26554">MALSPESNEAFFREVDEEMRREQFASFGKRYGLWIVVAVVVVIAAVAGTMYWVHAKHVRAEKAGIEYNAAIEALGNNNVDAASKQLQPLTTSKIDGYRALSRFVEADLLLQKDDLKGAAAKFEAIANDDDVSQPYRDLAVVRQTLAQYDSLKPEQVIQRLRPFAMKESPWFGSAGEMVAIAYLRSGRRDLAKKMFSDLAAADTIPDSIRQRAVQMAGALDGAGTKPAAKGGADEKNAKDQKAG</sequence>
<feature type="compositionally biased region" description="Basic and acidic residues" evidence="8">
    <location>
        <begin position="231"/>
        <end position="243"/>
    </location>
</feature>
<dbReference type="GO" id="GO:0005886">
    <property type="term" value="C:plasma membrane"/>
    <property type="evidence" value="ECO:0007669"/>
    <property type="project" value="UniProtKB-SubCell"/>
</dbReference>
<evidence type="ECO:0000256" key="4">
    <source>
        <dbReference type="ARBA" id="ARBA00022692"/>
    </source>
</evidence>
<comment type="caution">
    <text evidence="11">The sequence shown here is derived from an EMBL/GenBank/DDBJ whole genome shotgun (WGS) entry which is preliminary data.</text>
</comment>
<accession>A0A4R6FH64</accession>
<evidence type="ECO:0000313" key="11">
    <source>
        <dbReference type="EMBL" id="TDN80682.1"/>
    </source>
</evidence>
<feature type="compositionally biased region" description="Low complexity" evidence="8">
    <location>
        <begin position="221"/>
        <end position="230"/>
    </location>
</feature>
<protein>
    <recommendedName>
        <fullName evidence="10">Ancillary SecYEG translocon subunit/Cell division coordinator CpoB TPR domain-containing protein</fullName>
    </recommendedName>
</protein>
<keyword evidence="7" id="KW-0143">Chaperone</keyword>
<keyword evidence="3" id="KW-1003">Cell membrane</keyword>
<organism evidence="11 12">
    <name type="scientific">Stakelama pacifica</name>
    <dbReference type="NCBI Taxonomy" id="517720"/>
    <lineage>
        <taxon>Bacteria</taxon>
        <taxon>Pseudomonadati</taxon>
        <taxon>Pseudomonadota</taxon>
        <taxon>Alphaproteobacteria</taxon>
        <taxon>Sphingomonadales</taxon>
        <taxon>Sphingomonadaceae</taxon>
        <taxon>Stakelama</taxon>
    </lineage>
</organism>
<evidence type="ECO:0000259" key="10">
    <source>
        <dbReference type="Pfam" id="PF09976"/>
    </source>
</evidence>
<evidence type="ECO:0000256" key="8">
    <source>
        <dbReference type="SAM" id="MobiDB-lite"/>
    </source>
</evidence>
<proteinExistence type="predicted"/>
<dbReference type="InterPro" id="IPR026039">
    <property type="entry name" value="YfgM"/>
</dbReference>
<dbReference type="EMBL" id="SNWD01000009">
    <property type="protein sequence ID" value="TDN80682.1"/>
    <property type="molecule type" value="Genomic_DNA"/>
</dbReference>
<dbReference type="InterPro" id="IPR018704">
    <property type="entry name" value="SecYEG/CpoB_TPR"/>
</dbReference>
<evidence type="ECO:0000256" key="3">
    <source>
        <dbReference type="ARBA" id="ARBA00022475"/>
    </source>
</evidence>
<evidence type="ECO:0000256" key="1">
    <source>
        <dbReference type="ARBA" id="ARBA00004167"/>
    </source>
</evidence>
<evidence type="ECO:0000256" key="9">
    <source>
        <dbReference type="SAM" id="Phobius"/>
    </source>
</evidence>
<name>A0A4R6FH64_9SPHN</name>
<dbReference type="GO" id="GO:0044877">
    <property type="term" value="F:protein-containing complex binding"/>
    <property type="evidence" value="ECO:0007669"/>
    <property type="project" value="InterPro"/>
</dbReference>
<keyword evidence="5 9" id="KW-1133">Transmembrane helix</keyword>
<reference evidence="11 12" key="1">
    <citation type="submission" date="2019-03" db="EMBL/GenBank/DDBJ databases">
        <title>Genomic Encyclopedia of Type Strains, Phase IV (KMG-IV): sequencing the most valuable type-strain genomes for metagenomic binning, comparative biology and taxonomic classification.</title>
        <authorList>
            <person name="Goeker M."/>
        </authorList>
    </citation>
    <scope>NUCLEOTIDE SEQUENCE [LARGE SCALE GENOMIC DNA]</scope>
    <source>
        <strain evidence="11 12">DSM 25059</strain>
    </source>
</reference>
<dbReference type="OrthoDB" id="7173339at2"/>
<feature type="transmembrane region" description="Helical" evidence="9">
    <location>
        <begin position="31"/>
        <end position="53"/>
    </location>
</feature>
<dbReference type="Proteomes" id="UP000295493">
    <property type="component" value="Unassembled WGS sequence"/>
</dbReference>
<dbReference type="AlphaFoldDB" id="A0A4R6FH64"/>
<keyword evidence="4 9" id="KW-0812">Transmembrane</keyword>
<dbReference type="PANTHER" id="PTHR38035:SF1">
    <property type="entry name" value="ANCILLARY SECYEG TRANSLOCON SUBUNIT"/>
    <property type="match status" value="1"/>
</dbReference>
<dbReference type="Pfam" id="PF09976">
    <property type="entry name" value="TPR_21"/>
    <property type="match status" value="1"/>
</dbReference>
<keyword evidence="6 9" id="KW-0472">Membrane</keyword>
<evidence type="ECO:0000256" key="6">
    <source>
        <dbReference type="ARBA" id="ARBA00023136"/>
    </source>
</evidence>
<evidence type="ECO:0000256" key="2">
    <source>
        <dbReference type="ARBA" id="ARBA00004236"/>
    </source>
</evidence>
<keyword evidence="12" id="KW-1185">Reference proteome</keyword>
<feature type="domain" description="Ancillary SecYEG translocon subunit/Cell division coordinator CpoB TPR" evidence="10">
    <location>
        <begin position="27"/>
        <end position="215"/>
    </location>
</feature>
<dbReference type="RefSeq" id="WP_133496153.1">
    <property type="nucleotide sequence ID" value="NZ_BMLU01000009.1"/>
</dbReference>
<gene>
    <name evidence="11" type="ORF">EV664_10972</name>
</gene>